<gene>
    <name evidence="3" type="primary">CSH_0392</name>
    <name evidence="3" type="ORF">CEXT_677491</name>
</gene>
<dbReference type="InterPro" id="IPR000742">
    <property type="entry name" value="EGF"/>
</dbReference>
<dbReference type="EMBL" id="BPLR01020438">
    <property type="protein sequence ID" value="GIX78731.1"/>
    <property type="molecule type" value="Genomic_DNA"/>
</dbReference>
<feature type="domain" description="EGF-like" evidence="2">
    <location>
        <begin position="54"/>
        <end position="85"/>
    </location>
</feature>
<sequence length="221" mass="24314">MHGNVSCTGNHEIMICSGICLPGYAFENGFSELSLQCVLRTGEWSPDQGFPDCEPICSPECMHGGKCIGHNSCLCTKEYRGPRCEYPSDNCDIHERLASVARACEITSEEIICNVSCGDTPGILQPPQPTVYICRVDGTWQPDLKPICVTGIFNSQANKNVTNPIPGFNNDKRLFNAEPPLAHKLQNHFAQFLCCKFFHSNVYEACSGGDGIRIANHPEIE</sequence>
<reference evidence="3 4" key="1">
    <citation type="submission" date="2021-06" db="EMBL/GenBank/DDBJ databases">
        <title>Caerostris extrusa draft genome.</title>
        <authorList>
            <person name="Kono N."/>
            <person name="Arakawa K."/>
        </authorList>
    </citation>
    <scope>NUCLEOTIDE SEQUENCE [LARGE SCALE GENOMIC DNA]</scope>
</reference>
<keyword evidence="4" id="KW-1185">Reference proteome</keyword>
<comment type="caution">
    <text evidence="1">Lacks conserved residue(s) required for the propagation of feature annotation.</text>
</comment>
<evidence type="ECO:0000256" key="1">
    <source>
        <dbReference type="PROSITE-ProRule" id="PRU00076"/>
    </source>
</evidence>
<dbReference type="Proteomes" id="UP001054945">
    <property type="component" value="Unassembled WGS sequence"/>
</dbReference>
<keyword evidence="1" id="KW-0245">EGF-like domain</keyword>
<accession>A0AAV4N4X3</accession>
<proteinExistence type="predicted"/>
<dbReference type="PROSITE" id="PS00022">
    <property type="entry name" value="EGF_1"/>
    <property type="match status" value="1"/>
</dbReference>
<name>A0AAV4N4X3_CAEEX</name>
<dbReference type="PROSITE" id="PS50026">
    <property type="entry name" value="EGF_3"/>
    <property type="match status" value="1"/>
</dbReference>
<keyword evidence="1" id="KW-1015">Disulfide bond</keyword>
<dbReference type="SUPFAM" id="SSF57196">
    <property type="entry name" value="EGF/Laminin"/>
    <property type="match status" value="1"/>
</dbReference>
<protein>
    <submittedName>
        <fullName evidence="3">Hemocytin</fullName>
    </submittedName>
</protein>
<evidence type="ECO:0000259" key="2">
    <source>
        <dbReference type="PROSITE" id="PS50026"/>
    </source>
</evidence>
<feature type="disulfide bond" evidence="1">
    <location>
        <begin position="75"/>
        <end position="84"/>
    </location>
</feature>
<organism evidence="3 4">
    <name type="scientific">Caerostris extrusa</name>
    <name type="common">Bark spider</name>
    <name type="synonym">Caerostris bankana</name>
    <dbReference type="NCBI Taxonomy" id="172846"/>
    <lineage>
        <taxon>Eukaryota</taxon>
        <taxon>Metazoa</taxon>
        <taxon>Ecdysozoa</taxon>
        <taxon>Arthropoda</taxon>
        <taxon>Chelicerata</taxon>
        <taxon>Arachnida</taxon>
        <taxon>Araneae</taxon>
        <taxon>Araneomorphae</taxon>
        <taxon>Entelegynae</taxon>
        <taxon>Araneoidea</taxon>
        <taxon>Araneidae</taxon>
        <taxon>Caerostris</taxon>
    </lineage>
</organism>
<dbReference type="AlphaFoldDB" id="A0AAV4N4X3"/>
<comment type="caution">
    <text evidence="3">The sequence shown here is derived from an EMBL/GenBank/DDBJ whole genome shotgun (WGS) entry which is preliminary data.</text>
</comment>
<evidence type="ECO:0000313" key="3">
    <source>
        <dbReference type="EMBL" id="GIX78731.1"/>
    </source>
</evidence>
<evidence type="ECO:0000313" key="4">
    <source>
        <dbReference type="Proteomes" id="UP001054945"/>
    </source>
</evidence>
<dbReference type="Gene3D" id="2.10.25.10">
    <property type="entry name" value="Laminin"/>
    <property type="match status" value="1"/>
</dbReference>
<feature type="disulfide bond" evidence="1">
    <location>
        <begin position="57"/>
        <end position="67"/>
    </location>
</feature>